<dbReference type="EMBL" id="JRZE01000005">
    <property type="protein sequence ID" value="KHF43805.1"/>
    <property type="molecule type" value="Genomic_DNA"/>
</dbReference>
<protein>
    <recommendedName>
        <fullName evidence="2">Acyl-CoA dehydrogenase/oxidase C-terminal domain-containing protein</fullName>
    </recommendedName>
</protein>
<dbReference type="Pfam" id="PF00441">
    <property type="entry name" value="Acyl-CoA_dh_1"/>
    <property type="match status" value="1"/>
</dbReference>
<evidence type="ECO:0000259" key="2">
    <source>
        <dbReference type="Pfam" id="PF00441"/>
    </source>
</evidence>
<proteinExistence type="predicted"/>
<dbReference type="AlphaFoldDB" id="A0A837D9B7"/>
<accession>A0A837D9B7</accession>
<keyword evidence="1" id="KW-0285">Flavoprotein</keyword>
<comment type="caution">
    <text evidence="3">The sequence shown here is derived from an EMBL/GenBank/DDBJ whole genome shotgun (WGS) entry which is preliminary data.</text>
</comment>
<gene>
    <name evidence="3" type="ORF">MINT15_25300</name>
</gene>
<dbReference type="InterPro" id="IPR036250">
    <property type="entry name" value="AcylCo_DH-like_C"/>
</dbReference>
<dbReference type="Proteomes" id="UP000030848">
    <property type="component" value="Unassembled WGS sequence"/>
</dbReference>
<evidence type="ECO:0000313" key="4">
    <source>
        <dbReference type="Proteomes" id="UP000030848"/>
    </source>
</evidence>
<dbReference type="SUPFAM" id="SSF47203">
    <property type="entry name" value="Acyl-CoA dehydrogenase C-terminal domain-like"/>
    <property type="match status" value="1"/>
</dbReference>
<reference evidence="3 4" key="1">
    <citation type="submission" date="2014-10" db="EMBL/GenBank/DDBJ databases">
        <title>Genome sequence of Micropolyspora internatus JCM3315.</title>
        <authorList>
            <person name="Shin S.-K."/>
            <person name="Yi H."/>
        </authorList>
    </citation>
    <scope>NUCLEOTIDE SEQUENCE [LARGE SCALE GENOMIC DNA]</scope>
    <source>
        <strain evidence="3 4">JCM 3315</strain>
    </source>
</reference>
<dbReference type="Gene3D" id="1.20.140.10">
    <property type="entry name" value="Butyryl-CoA Dehydrogenase, subunit A, domain 3"/>
    <property type="match status" value="1"/>
</dbReference>
<name>A0A837D9B7_9PSEU</name>
<sequence length="39" mass="4321">MLEYPVAKAFIDSRVQTSYGGTTEIMEGIIGRDIAKTEE</sequence>
<evidence type="ECO:0000256" key="1">
    <source>
        <dbReference type="ARBA" id="ARBA00022630"/>
    </source>
</evidence>
<organism evidence="3 4">
    <name type="scientific">Saccharomonospora viridis</name>
    <dbReference type="NCBI Taxonomy" id="1852"/>
    <lineage>
        <taxon>Bacteria</taxon>
        <taxon>Bacillati</taxon>
        <taxon>Actinomycetota</taxon>
        <taxon>Actinomycetes</taxon>
        <taxon>Pseudonocardiales</taxon>
        <taxon>Pseudonocardiaceae</taxon>
        <taxon>Saccharomonospora</taxon>
    </lineage>
</organism>
<dbReference type="InterPro" id="IPR009075">
    <property type="entry name" value="AcylCo_DH/oxidase_C"/>
</dbReference>
<dbReference type="GO" id="GO:0016627">
    <property type="term" value="F:oxidoreductase activity, acting on the CH-CH group of donors"/>
    <property type="evidence" value="ECO:0007669"/>
    <property type="project" value="InterPro"/>
</dbReference>
<feature type="domain" description="Acyl-CoA dehydrogenase/oxidase C-terminal" evidence="2">
    <location>
        <begin position="2"/>
        <end position="34"/>
    </location>
</feature>
<evidence type="ECO:0000313" key="3">
    <source>
        <dbReference type="EMBL" id="KHF43805.1"/>
    </source>
</evidence>